<dbReference type="Gene3D" id="3.10.20.90">
    <property type="entry name" value="Phosphatidylinositol 3-kinase Catalytic Subunit, Chain A, domain 1"/>
    <property type="match status" value="1"/>
</dbReference>
<dbReference type="Gramene" id="ONK79090">
    <property type="protein sequence ID" value="ONK79090"/>
    <property type="gene ID" value="A4U43_C01F2840"/>
</dbReference>
<evidence type="ECO:0000256" key="1">
    <source>
        <dbReference type="ARBA" id="ARBA00002159"/>
    </source>
</evidence>
<evidence type="ECO:0000313" key="14">
    <source>
        <dbReference type="Proteomes" id="UP000243459"/>
    </source>
</evidence>
<dbReference type="GO" id="GO:0009734">
    <property type="term" value="P:auxin-activated signaling pathway"/>
    <property type="evidence" value="ECO:0007669"/>
    <property type="project" value="UniProtKB-UniRule"/>
</dbReference>
<comment type="subcellular location">
    <subcellularLocation>
        <location evidence="2 10">Nucleus</location>
    </subcellularLocation>
</comment>
<evidence type="ECO:0000259" key="12">
    <source>
        <dbReference type="PROSITE" id="PS51745"/>
    </source>
</evidence>
<feature type="compositionally biased region" description="Basic and acidic residues" evidence="11">
    <location>
        <begin position="132"/>
        <end position="148"/>
    </location>
</feature>
<evidence type="ECO:0000256" key="5">
    <source>
        <dbReference type="ARBA" id="ARBA00022491"/>
    </source>
</evidence>
<evidence type="ECO:0000256" key="10">
    <source>
        <dbReference type="RuleBase" id="RU004549"/>
    </source>
</evidence>
<dbReference type="Proteomes" id="UP000243459">
    <property type="component" value="Chromosome 1"/>
</dbReference>
<dbReference type="AlphaFoldDB" id="A0A5P1FQZ2"/>
<keyword evidence="7 10" id="KW-0804">Transcription</keyword>
<evidence type="ECO:0000256" key="9">
    <source>
        <dbReference type="ARBA" id="ARBA00023294"/>
    </source>
</evidence>
<dbReference type="FunFam" id="3.10.20.90:FF:000225">
    <property type="entry name" value="Auxin-responsive protein"/>
    <property type="match status" value="1"/>
</dbReference>
<evidence type="ECO:0000313" key="13">
    <source>
        <dbReference type="EMBL" id="ONK79090.1"/>
    </source>
</evidence>
<name>A0A5P1FQZ2_ASPOF</name>
<dbReference type="PANTHER" id="PTHR31734">
    <property type="entry name" value="AUXIN-RESPONSIVE PROTEIN IAA17"/>
    <property type="match status" value="1"/>
</dbReference>
<dbReference type="OrthoDB" id="615826at2759"/>
<evidence type="ECO:0000256" key="4">
    <source>
        <dbReference type="ARBA" id="ARBA00011726"/>
    </source>
</evidence>
<feature type="region of interest" description="Disordered" evidence="11">
    <location>
        <begin position="124"/>
        <end position="148"/>
    </location>
</feature>
<dbReference type="Pfam" id="PF02309">
    <property type="entry name" value="AUX_IAA"/>
    <property type="match status" value="1"/>
</dbReference>
<dbReference type="InterPro" id="IPR003311">
    <property type="entry name" value="AUX_IAA"/>
</dbReference>
<feature type="domain" description="PB1" evidence="12">
    <location>
        <begin position="153"/>
        <end position="258"/>
    </location>
</feature>
<protein>
    <recommendedName>
        <fullName evidence="10">Auxin-responsive protein</fullName>
    </recommendedName>
</protein>
<evidence type="ECO:0000256" key="2">
    <source>
        <dbReference type="ARBA" id="ARBA00004123"/>
    </source>
</evidence>
<keyword evidence="6 10" id="KW-0805">Transcription regulation</keyword>
<reference evidence="14" key="1">
    <citation type="journal article" date="2017" name="Nat. Commun.">
        <title>The asparagus genome sheds light on the origin and evolution of a young Y chromosome.</title>
        <authorList>
            <person name="Harkess A."/>
            <person name="Zhou J."/>
            <person name="Xu C."/>
            <person name="Bowers J.E."/>
            <person name="Van der Hulst R."/>
            <person name="Ayyampalayam S."/>
            <person name="Mercati F."/>
            <person name="Riccardi P."/>
            <person name="McKain M.R."/>
            <person name="Kakrana A."/>
            <person name="Tang H."/>
            <person name="Ray J."/>
            <person name="Groenendijk J."/>
            <person name="Arikit S."/>
            <person name="Mathioni S.M."/>
            <person name="Nakano M."/>
            <person name="Shan H."/>
            <person name="Telgmann-Rauber A."/>
            <person name="Kanno A."/>
            <person name="Yue Z."/>
            <person name="Chen H."/>
            <person name="Li W."/>
            <person name="Chen Y."/>
            <person name="Xu X."/>
            <person name="Zhang Y."/>
            <person name="Luo S."/>
            <person name="Chen H."/>
            <person name="Gao J."/>
            <person name="Mao Z."/>
            <person name="Pires J.C."/>
            <person name="Luo M."/>
            <person name="Kudrna D."/>
            <person name="Wing R.A."/>
            <person name="Meyers B.C."/>
            <person name="Yi K."/>
            <person name="Kong H."/>
            <person name="Lavrijsen P."/>
            <person name="Sunseri F."/>
            <person name="Falavigna A."/>
            <person name="Ye Y."/>
            <person name="Leebens-Mack J.H."/>
            <person name="Chen G."/>
        </authorList>
    </citation>
    <scope>NUCLEOTIDE SEQUENCE [LARGE SCALE GENOMIC DNA]</scope>
    <source>
        <strain evidence="14">cv. DH0086</strain>
    </source>
</reference>
<evidence type="ECO:0000256" key="8">
    <source>
        <dbReference type="ARBA" id="ARBA00023242"/>
    </source>
</evidence>
<dbReference type="InterPro" id="IPR033389">
    <property type="entry name" value="AUX/IAA_dom"/>
</dbReference>
<evidence type="ECO:0000256" key="3">
    <source>
        <dbReference type="ARBA" id="ARBA00006728"/>
    </source>
</evidence>
<gene>
    <name evidence="13" type="ORF">A4U43_C01F2840</name>
</gene>
<dbReference type="EMBL" id="CM007381">
    <property type="protein sequence ID" value="ONK79090.1"/>
    <property type="molecule type" value="Genomic_DNA"/>
</dbReference>
<dbReference type="SUPFAM" id="SSF54277">
    <property type="entry name" value="CAD &amp; PB1 domains"/>
    <property type="match status" value="1"/>
</dbReference>
<evidence type="ECO:0000256" key="6">
    <source>
        <dbReference type="ARBA" id="ARBA00023015"/>
    </source>
</evidence>
<proteinExistence type="inferred from homology"/>
<evidence type="ECO:0000256" key="11">
    <source>
        <dbReference type="SAM" id="MobiDB-lite"/>
    </source>
</evidence>
<sequence>MGEEFRKKSEVCPKLLTLMASKERNWIDAQEEKKLELKLGPPGVDEEDPSVLSLGYFPKASKPTKRGFLDTVAANTECCPSSLHAVASVNAARPNSKSSQARGCRTTSVPVVGWPPIRSFRKNLAGSSSKLTPDESKDEGSETGRKPETCKKGVFVKINMDGIPIGRKVDLEAYDSYDKLSPAVEELFRGLLAVAAQKDLATAEQKKAFTGLLDGTGEYTLVYEDNEGDRMLVGDVPWEMFVSTAKRLRVLKSSELSTLVLGAVSSKRAATEC</sequence>
<dbReference type="OMA" id="MKSNAKQ"/>
<dbReference type="GO" id="GO:0006355">
    <property type="term" value="P:regulation of DNA-templated transcription"/>
    <property type="evidence" value="ECO:0007669"/>
    <property type="project" value="InterPro"/>
</dbReference>
<comment type="similarity">
    <text evidence="3 10">Belongs to the Aux/IAA family.</text>
</comment>
<evidence type="ECO:0000256" key="7">
    <source>
        <dbReference type="ARBA" id="ARBA00023163"/>
    </source>
</evidence>
<comment type="function">
    <text evidence="1 10">Aux/IAA proteins are short-lived transcriptional factors that function as repressors of early auxin response genes at low auxin concentrations.</text>
</comment>
<dbReference type="InterPro" id="IPR053793">
    <property type="entry name" value="PB1-like"/>
</dbReference>
<keyword evidence="9 10" id="KW-0927">Auxin signaling pathway</keyword>
<organism evidence="13 14">
    <name type="scientific">Asparagus officinalis</name>
    <name type="common">Garden asparagus</name>
    <dbReference type="NCBI Taxonomy" id="4686"/>
    <lineage>
        <taxon>Eukaryota</taxon>
        <taxon>Viridiplantae</taxon>
        <taxon>Streptophyta</taxon>
        <taxon>Embryophyta</taxon>
        <taxon>Tracheophyta</taxon>
        <taxon>Spermatophyta</taxon>
        <taxon>Magnoliopsida</taxon>
        <taxon>Liliopsida</taxon>
        <taxon>Asparagales</taxon>
        <taxon>Asparagaceae</taxon>
        <taxon>Asparagoideae</taxon>
        <taxon>Asparagus</taxon>
    </lineage>
</organism>
<dbReference type="PANTHER" id="PTHR31734:SF2">
    <property type="entry name" value="AUXIN-RESPONSIVE PROTEIN IAA26"/>
    <property type="match status" value="1"/>
</dbReference>
<dbReference type="GO" id="GO:0005634">
    <property type="term" value="C:nucleus"/>
    <property type="evidence" value="ECO:0007669"/>
    <property type="project" value="UniProtKB-SubCell"/>
</dbReference>
<dbReference type="PROSITE" id="PS51745">
    <property type="entry name" value="PB1"/>
    <property type="match status" value="1"/>
</dbReference>
<keyword evidence="5 10" id="KW-0678">Repressor</keyword>
<keyword evidence="14" id="KW-1185">Reference proteome</keyword>
<accession>A0A5P1FQZ2</accession>
<keyword evidence="8 10" id="KW-0539">Nucleus</keyword>
<comment type="subunit">
    <text evidence="4 10">Homodimers and heterodimers.</text>
</comment>